<dbReference type="InterPro" id="IPR004245">
    <property type="entry name" value="DUF229"/>
</dbReference>
<dbReference type="RefSeq" id="XP_017033683.1">
    <property type="nucleotide sequence ID" value="XM_017178194.3"/>
</dbReference>
<reference evidence="2" key="2">
    <citation type="submission" date="2025-08" db="UniProtKB">
        <authorList>
            <consortium name="RefSeq"/>
        </authorList>
    </citation>
    <scope>IDENTIFICATION</scope>
    <source>
        <strain evidence="2">14028-0561.14</strain>
        <tissue evidence="2">Whole fly</tissue>
    </source>
</reference>
<reference evidence="1" key="1">
    <citation type="submission" date="2025-05" db="UniProtKB">
        <authorList>
            <consortium name="RefSeq"/>
        </authorList>
    </citation>
    <scope>NUCLEOTIDE SEQUENCE [LARGE SCALE GENOMIC DNA]</scope>
    <source>
        <strain evidence="1">14028-0561.14</strain>
    </source>
</reference>
<dbReference type="CDD" id="cd16021">
    <property type="entry name" value="ALP_like"/>
    <property type="match status" value="1"/>
</dbReference>
<gene>
    <name evidence="2" type="primary">LOC108082689</name>
</gene>
<dbReference type="FunFam" id="3.40.720.10:FF:000017">
    <property type="entry name" value="Predicted protein"/>
    <property type="match status" value="1"/>
</dbReference>
<dbReference type="AlphaFoldDB" id="A0A6P4JGF7"/>
<dbReference type="GeneID" id="108082689"/>
<dbReference type="OrthoDB" id="413313at2759"/>
<accession>A0A6P4JGF7</accession>
<dbReference type="Pfam" id="PF02995">
    <property type="entry name" value="DUF229"/>
    <property type="match status" value="1"/>
</dbReference>
<dbReference type="PANTHER" id="PTHR10974:SF9">
    <property type="entry name" value="DUF229 DOMAIN CONTAINING PROTEIN-RELATED"/>
    <property type="match status" value="1"/>
</dbReference>
<dbReference type="PANTHER" id="PTHR10974">
    <property type="entry name" value="FI08016P-RELATED"/>
    <property type="match status" value="1"/>
</dbReference>
<dbReference type="InterPro" id="IPR017850">
    <property type="entry name" value="Alkaline_phosphatase_core_sf"/>
</dbReference>
<evidence type="ECO:0000313" key="2">
    <source>
        <dbReference type="RefSeq" id="XP_017033683.1"/>
    </source>
</evidence>
<dbReference type="GO" id="GO:0005615">
    <property type="term" value="C:extracellular space"/>
    <property type="evidence" value="ECO:0007669"/>
    <property type="project" value="TreeGrafter"/>
</dbReference>
<proteinExistence type="predicted"/>
<keyword evidence="1" id="KW-1185">Reference proteome</keyword>
<dbReference type="SUPFAM" id="SSF53649">
    <property type="entry name" value="Alkaline phosphatase-like"/>
    <property type="match status" value="1"/>
</dbReference>
<name>A0A6P4JGF7_DROKI</name>
<evidence type="ECO:0000313" key="1">
    <source>
        <dbReference type="Proteomes" id="UP001652661"/>
    </source>
</evidence>
<protein>
    <submittedName>
        <fullName evidence="2">Uncharacterized protein</fullName>
    </submittedName>
</protein>
<dbReference type="Proteomes" id="UP001652661">
    <property type="component" value="Chromosome 2L"/>
</dbReference>
<organism evidence="1 2">
    <name type="scientific">Drosophila kikkawai</name>
    <name type="common">Fruit fly</name>
    <dbReference type="NCBI Taxonomy" id="30033"/>
    <lineage>
        <taxon>Eukaryota</taxon>
        <taxon>Metazoa</taxon>
        <taxon>Ecdysozoa</taxon>
        <taxon>Arthropoda</taxon>
        <taxon>Hexapoda</taxon>
        <taxon>Insecta</taxon>
        <taxon>Pterygota</taxon>
        <taxon>Neoptera</taxon>
        <taxon>Endopterygota</taxon>
        <taxon>Diptera</taxon>
        <taxon>Brachycera</taxon>
        <taxon>Muscomorpha</taxon>
        <taxon>Ephydroidea</taxon>
        <taxon>Drosophilidae</taxon>
        <taxon>Drosophila</taxon>
        <taxon>Sophophora</taxon>
    </lineage>
</organism>
<sequence>MFRWYFRRLCICVVLFTFLFLLARDRTKNSINTSALTQLHPKPWNDTTGAFRRKPSFFVFSPQCKIPYVDPFAKELLRWEPLKLETCPDGPNLFSISFDRARERYRVHLNKTVAEKHFASYFPFGCTYIEITPGSNNSSAQSKPINFNPDWIVPAHFLGMIVQCHALANTSRVMQRDAFTFVQNPRNPNIAKTDAKKPSVFIFGIESMSRMNFRRTMPLTSKFVGEDGWFEMEGYNSVGDNKMNNLAAILTDGTRWKDKLLCDPRNPACLYDLTLVWKHFRNAGYLTAYAEDVTSDYFDHLGMASLRQPVDFYMRPFLVAVEKVFKTVKNFGLCLGRRNSFSYVFDFAKQLIERYVLEHPTPLFGLFWTSTLTQNDFRGGRTLDELFVRYLEEFQNYGLFENSIVILISDRGSSQGLLVDHPSGFLEERLPMLHIYIPEQYHVRYPSVVRALELNRNRLSSNCDLHLGVRQVVQQARPGIWFVESTYTCHSIMKILPKNRGCDVASIPPKWCACEPFLRVPIEDSFAQIASVVVYRMNKFLRRQKVAKECYLMVLNKVLKAERQLHYDEKGIRVPSPSGLETIRLVFTTKPKGVVFWSLVHSNNDTNYVKVQLEMITRLGPDSNDSYCVDDEMAKQFCICRNS</sequence>